<sequence length="356" mass="40372">MERAILLGSIADYCVVAATVLYLYDGLLTFSDSVELIWCRKITAASILYILNRYLMLPWLVLQLMSLAEKDCEPEVQRLIYPPCLGLMSIGYRRAYIILQVANGIMCSLFIVFAALSAIRVYSLNFYGFDWKLPTLVTSLVLFQFGTSIYTYSRYSPVVLPVPLYCATRSLVPAGIDYRCVIWLLHAAALMGDSVIAVRVLNIMHDALILFFTWLKTRGRLREYGHAFYMRNSLMTRLLLNGAIYFIVHLALNILDAVLTVTGTFDDTIVFNSIFTPLILSHFFLSIRRAHHTREEQPSTPSQLSNLSFDHHTQPREARDTLAEDKEPEWGAMPHEVAEDNDEDGGGQAIAPHERC</sequence>
<dbReference type="OrthoDB" id="2804471at2759"/>
<dbReference type="Proteomes" id="UP000076727">
    <property type="component" value="Unassembled WGS sequence"/>
</dbReference>
<feature type="transmembrane region" description="Helical" evidence="2">
    <location>
        <begin position="5"/>
        <end position="24"/>
    </location>
</feature>
<keyword evidence="2" id="KW-0472">Membrane</keyword>
<dbReference type="Pfam" id="PF20151">
    <property type="entry name" value="DUF6533"/>
    <property type="match status" value="1"/>
</dbReference>
<evidence type="ECO:0000313" key="5">
    <source>
        <dbReference type="Proteomes" id="UP000076727"/>
    </source>
</evidence>
<dbReference type="AlphaFoldDB" id="A0A165QXV7"/>
<feature type="domain" description="DUF6533" evidence="3">
    <location>
        <begin position="13"/>
        <end position="57"/>
    </location>
</feature>
<evidence type="ECO:0000313" key="4">
    <source>
        <dbReference type="EMBL" id="KZT70064.1"/>
    </source>
</evidence>
<evidence type="ECO:0000259" key="3">
    <source>
        <dbReference type="Pfam" id="PF20151"/>
    </source>
</evidence>
<accession>A0A165QXV7</accession>
<proteinExistence type="predicted"/>
<keyword evidence="5" id="KW-1185">Reference proteome</keyword>
<dbReference type="InterPro" id="IPR045340">
    <property type="entry name" value="DUF6533"/>
</dbReference>
<evidence type="ECO:0000256" key="2">
    <source>
        <dbReference type="SAM" id="Phobius"/>
    </source>
</evidence>
<feature type="transmembrane region" description="Helical" evidence="2">
    <location>
        <begin position="196"/>
        <end position="217"/>
    </location>
</feature>
<feature type="compositionally biased region" description="Basic and acidic residues" evidence="1">
    <location>
        <begin position="309"/>
        <end position="329"/>
    </location>
</feature>
<keyword evidence="2" id="KW-1133">Transmembrane helix</keyword>
<feature type="transmembrane region" description="Helical" evidence="2">
    <location>
        <begin position="269"/>
        <end position="287"/>
    </location>
</feature>
<gene>
    <name evidence="4" type="ORF">DAEQUDRAFT_764825</name>
</gene>
<feature type="transmembrane region" description="Helical" evidence="2">
    <location>
        <begin position="44"/>
        <end position="62"/>
    </location>
</feature>
<protein>
    <recommendedName>
        <fullName evidence="3">DUF6533 domain-containing protein</fullName>
    </recommendedName>
</protein>
<feature type="transmembrane region" description="Helical" evidence="2">
    <location>
        <begin position="238"/>
        <end position="263"/>
    </location>
</feature>
<dbReference type="EMBL" id="KV429053">
    <property type="protein sequence ID" value="KZT70064.1"/>
    <property type="molecule type" value="Genomic_DNA"/>
</dbReference>
<organism evidence="4 5">
    <name type="scientific">Daedalea quercina L-15889</name>
    <dbReference type="NCBI Taxonomy" id="1314783"/>
    <lineage>
        <taxon>Eukaryota</taxon>
        <taxon>Fungi</taxon>
        <taxon>Dikarya</taxon>
        <taxon>Basidiomycota</taxon>
        <taxon>Agaricomycotina</taxon>
        <taxon>Agaricomycetes</taxon>
        <taxon>Polyporales</taxon>
        <taxon>Fomitopsis</taxon>
    </lineage>
</organism>
<evidence type="ECO:0000256" key="1">
    <source>
        <dbReference type="SAM" id="MobiDB-lite"/>
    </source>
</evidence>
<feature type="transmembrane region" description="Helical" evidence="2">
    <location>
        <begin position="95"/>
        <end position="119"/>
    </location>
</feature>
<keyword evidence="2" id="KW-0812">Transmembrane</keyword>
<name>A0A165QXV7_9APHY</name>
<reference evidence="4 5" key="1">
    <citation type="journal article" date="2016" name="Mol. Biol. Evol.">
        <title>Comparative Genomics of Early-Diverging Mushroom-Forming Fungi Provides Insights into the Origins of Lignocellulose Decay Capabilities.</title>
        <authorList>
            <person name="Nagy L.G."/>
            <person name="Riley R."/>
            <person name="Tritt A."/>
            <person name="Adam C."/>
            <person name="Daum C."/>
            <person name="Floudas D."/>
            <person name="Sun H."/>
            <person name="Yadav J.S."/>
            <person name="Pangilinan J."/>
            <person name="Larsson K.H."/>
            <person name="Matsuura K."/>
            <person name="Barry K."/>
            <person name="Labutti K."/>
            <person name="Kuo R."/>
            <person name="Ohm R.A."/>
            <person name="Bhattacharya S.S."/>
            <person name="Shirouzu T."/>
            <person name="Yoshinaga Y."/>
            <person name="Martin F.M."/>
            <person name="Grigoriev I.V."/>
            <person name="Hibbett D.S."/>
        </authorList>
    </citation>
    <scope>NUCLEOTIDE SEQUENCE [LARGE SCALE GENOMIC DNA]</scope>
    <source>
        <strain evidence="4 5">L-15889</strain>
    </source>
</reference>
<feature type="compositionally biased region" description="Polar residues" evidence="1">
    <location>
        <begin position="298"/>
        <end position="308"/>
    </location>
</feature>
<feature type="region of interest" description="Disordered" evidence="1">
    <location>
        <begin position="295"/>
        <end position="356"/>
    </location>
</feature>